<evidence type="ECO:0000313" key="3">
    <source>
        <dbReference type="Proteomes" id="UP000585638"/>
    </source>
</evidence>
<gene>
    <name evidence="2" type="ORF">BJ998_001150</name>
</gene>
<feature type="transmembrane region" description="Helical" evidence="1">
    <location>
        <begin position="168"/>
        <end position="191"/>
    </location>
</feature>
<evidence type="ECO:0000256" key="1">
    <source>
        <dbReference type="SAM" id="Phobius"/>
    </source>
</evidence>
<sequence length="241" mass="24634">MTVVLLGVVWVLVLTGIVGTRLLLGVGLYRSAVAAGLGRPRAMTVAVVAVGLLLAWVAASWLLAYDGVYQAGPWGPVAFAVVLVALLASTRIPVMARVLAAPGTSADLVRAQSFRVVGVLFLIMMFLGKAPALFAVPTGLGDFAIGLAAPWIARALARGTGRREAVRFNVLGIVDYAVALVTGMVSSLVFAGPSDTALGMAPLVLIITTAGPLGAAMHIVSLRRLSGSPTTIPPQTGLATA</sequence>
<dbReference type="EMBL" id="JACHIR010000001">
    <property type="protein sequence ID" value="MBB5889954.1"/>
    <property type="molecule type" value="Genomic_DNA"/>
</dbReference>
<feature type="transmembrane region" description="Helical" evidence="1">
    <location>
        <begin position="77"/>
        <end position="100"/>
    </location>
</feature>
<proteinExistence type="predicted"/>
<feature type="transmembrane region" description="Helical" evidence="1">
    <location>
        <begin position="42"/>
        <end position="65"/>
    </location>
</feature>
<dbReference type="Proteomes" id="UP000585638">
    <property type="component" value="Unassembled WGS sequence"/>
</dbReference>
<comment type="caution">
    <text evidence="2">The sequence shown here is derived from an EMBL/GenBank/DDBJ whole genome shotgun (WGS) entry which is preliminary data.</text>
</comment>
<reference evidence="2 3" key="1">
    <citation type="submission" date="2020-08" db="EMBL/GenBank/DDBJ databases">
        <title>Sequencing the genomes of 1000 actinobacteria strains.</title>
        <authorList>
            <person name="Klenk H.-P."/>
        </authorList>
    </citation>
    <scope>NUCLEOTIDE SEQUENCE [LARGE SCALE GENOMIC DNA]</scope>
    <source>
        <strain evidence="2 3">DSM 43851</strain>
    </source>
</reference>
<feature type="transmembrane region" description="Helical" evidence="1">
    <location>
        <begin position="197"/>
        <end position="220"/>
    </location>
</feature>
<name>A0A7W9KDS4_9PSEU</name>
<protein>
    <submittedName>
        <fullName evidence="2">Uncharacterized protein</fullName>
    </submittedName>
</protein>
<keyword evidence="1" id="KW-0812">Transmembrane</keyword>
<keyword evidence="1" id="KW-1133">Transmembrane helix</keyword>
<organism evidence="2 3">
    <name type="scientific">Kutzneria kofuensis</name>
    <dbReference type="NCBI Taxonomy" id="103725"/>
    <lineage>
        <taxon>Bacteria</taxon>
        <taxon>Bacillati</taxon>
        <taxon>Actinomycetota</taxon>
        <taxon>Actinomycetes</taxon>
        <taxon>Pseudonocardiales</taxon>
        <taxon>Pseudonocardiaceae</taxon>
        <taxon>Kutzneria</taxon>
    </lineage>
</organism>
<feature type="transmembrane region" description="Helical" evidence="1">
    <location>
        <begin position="6"/>
        <end position="30"/>
    </location>
</feature>
<keyword evidence="3" id="KW-1185">Reference proteome</keyword>
<feature type="transmembrane region" description="Helical" evidence="1">
    <location>
        <begin position="112"/>
        <end position="128"/>
    </location>
</feature>
<keyword evidence="1" id="KW-0472">Membrane</keyword>
<dbReference type="AlphaFoldDB" id="A0A7W9KDS4"/>
<dbReference type="RefSeq" id="WP_184859116.1">
    <property type="nucleotide sequence ID" value="NZ_BAAAWY010000008.1"/>
</dbReference>
<accession>A0A7W9KDS4</accession>
<evidence type="ECO:0000313" key="2">
    <source>
        <dbReference type="EMBL" id="MBB5889954.1"/>
    </source>
</evidence>